<dbReference type="EMBL" id="DWUX01000164">
    <property type="protein sequence ID" value="HJD40176.1"/>
    <property type="molecule type" value="Genomic_DNA"/>
</dbReference>
<dbReference type="PANTHER" id="PTHR48081">
    <property type="entry name" value="AB HYDROLASE SUPERFAMILY PROTEIN C4A8.06C"/>
    <property type="match status" value="1"/>
</dbReference>
<protein>
    <submittedName>
        <fullName evidence="3">Alpha/beta hydrolase</fullName>
    </submittedName>
</protein>
<dbReference type="InterPro" id="IPR050300">
    <property type="entry name" value="GDXG_lipolytic_enzyme"/>
</dbReference>
<accession>A0A9D2RD28</accession>
<dbReference type="InterPro" id="IPR013094">
    <property type="entry name" value="AB_hydrolase_3"/>
</dbReference>
<proteinExistence type="predicted"/>
<evidence type="ECO:0000259" key="2">
    <source>
        <dbReference type="Pfam" id="PF07859"/>
    </source>
</evidence>
<sequence length="279" mass="31396">MNTKVNAASFSFTAPERNQGANIRADKFPSPYTAVEHTLEDHTFMTTVEKDFSGYHIFFLHGGGCVMEAVSFHADVVKKLADQGHRVTIFDYPLAPEHQFEKIQESVYNAYQELKKLYPQDLFAVYGDSSGGGLGLALLMRLRDEGCQTRPKKAVWVSPAVDLTMSNPEIQKYRSIDRSLNFEGSIAAGKAYIGDADPHDPRISPLYGNLEDLGEMLLFYGENELLRPDCELFAQKVEKSSGSKIQAFMGQNMYHDYLMMVSFPESVKAFETIQTFLKK</sequence>
<dbReference type="Gene3D" id="3.40.50.1820">
    <property type="entry name" value="alpha/beta hydrolase"/>
    <property type="match status" value="1"/>
</dbReference>
<gene>
    <name evidence="3" type="ORF">H9913_09115</name>
</gene>
<dbReference type="Proteomes" id="UP000823850">
    <property type="component" value="Unassembled WGS sequence"/>
</dbReference>
<keyword evidence="1 3" id="KW-0378">Hydrolase</keyword>
<dbReference type="AlphaFoldDB" id="A0A9D2RD28"/>
<evidence type="ECO:0000313" key="3">
    <source>
        <dbReference type="EMBL" id="HJD40176.1"/>
    </source>
</evidence>
<dbReference type="SUPFAM" id="SSF53474">
    <property type="entry name" value="alpha/beta-Hydrolases"/>
    <property type="match status" value="1"/>
</dbReference>
<evidence type="ECO:0000256" key="1">
    <source>
        <dbReference type="ARBA" id="ARBA00022801"/>
    </source>
</evidence>
<dbReference type="PANTHER" id="PTHR48081:SF8">
    <property type="entry name" value="ALPHA_BETA HYDROLASE FOLD-3 DOMAIN-CONTAINING PROTEIN-RELATED"/>
    <property type="match status" value="1"/>
</dbReference>
<reference evidence="3" key="1">
    <citation type="journal article" date="2021" name="PeerJ">
        <title>Extensive microbial diversity within the chicken gut microbiome revealed by metagenomics and culture.</title>
        <authorList>
            <person name="Gilroy R."/>
            <person name="Ravi A."/>
            <person name="Getino M."/>
            <person name="Pursley I."/>
            <person name="Horton D.L."/>
            <person name="Alikhan N.F."/>
            <person name="Baker D."/>
            <person name="Gharbi K."/>
            <person name="Hall N."/>
            <person name="Watson M."/>
            <person name="Adriaenssens E.M."/>
            <person name="Foster-Nyarko E."/>
            <person name="Jarju S."/>
            <person name="Secka A."/>
            <person name="Antonio M."/>
            <person name="Oren A."/>
            <person name="Chaudhuri R.R."/>
            <person name="La Ragione R."/>
            <person name="Hildebrand F."/>
            <person name="Pallen M.J."/>
        </authorList>
    </citation>
    <scope>NUCLEOTIDE SEQUENCE</scope>
    <source>
        <strain evidence="3">ChiW19-6364</strain>
    </source>
</reference>
<comment type="caution">
    <text evidence="3">The sequence shown here is derived from an EMBL/GenBank/DDBJ whole genome shotgun (WGS) entry which is preliminary data.</text>
</comment>
<dbReference type="Pfam" id="PF07859">
    <property type="entry name" value="Abhydrolase_3"/>
    <property type="match status" value="1"/>
</dbReference>
<reference evidence="3" key="2">
    <citation type="submission" date="2021-04" db="EMBL/GenBank/DDBJ databases">
        <authorList>
            <person name="Gilroy R."/>
        </authorList>
    </citation>
    <scope>NUCLEOTIDE SEQUENCE</scope>
    <source>
        <strain evidence="3">ChiW19-6364</strain>
    </source>
</reference>
<dbReference type="GO" id="GO:0016787">
    <property type="term" value="F:hydrolase activity"/>
    <property type="evidence" value="ECO:0007669"/>
    <property type="project" value="UniProtKB-KW"/>
</dbReference>
<evidence type="ECO:0000313" key="4">
    <source>
        <dbReference type="Proteomes" id="UP000823850"/>
    </source>
</evidence>
<dbReference type="InterPro" id="IPR029058">
    <property type="entry name" value="AB_hydrolase_fold"/>
</dbReference>
<name>A0A9D2RD28_9FIRM</name>
<organism evidence="3 4">
    <name type="scientific">Candidatus Blautia stercoripullorum</name>
    <dbReference type="NCBI Taxonomy" id="2838502"/>
    <lineage>
        <taxon>Bacteria</taxon>
        <taxon>Bacillati</taxon>
        <taxon>Bacillota</taxon>
        <taxon>Clostridia</taxon>
        <taxon>Lachnospirales</taxon>
        <taxon>Lachnospiraceae</taxon>
        <taxon>Blautia</taxon>
    </lineage>
</organism>
<feature type="domain" description="Alpha/beta hydrolase fold-3" evidence="2">
    <location>
        <begin position="57"/>
        <end position="258"/>
    </location>
</feature>